<evidence type="ECO:0000256" key="1">
    <source>
        <dbReference type="SAM" id="MobiDB-lite"/>
    </source>
</evidence>
<reference evidence="2 3" key="1">
    <citation type="submission" date="2016-01" db="EMBL/GenBank/DDBJ databases">
        <title>Draft Genome Sequences of Seven Thermophilic Sporeformers Isolated from Foods.</title>
        <authorList>
            <person name="Berendsen E.M."/>
            <person name="Wells-Bennik M.H."/>
            <person name="Krawcyk A.O."/>
            <person name="De Jong A."/>
            <person name="Holsappel S."/>
            <person name="Eijlander R.T."/>
            <person name="Kuipers O.P."/>
        </authorList>
    </citation>
    <scope>NUCLEOTIDE SEQUENCE [LARGE SCALE GENOMIC DNA]</scope>
    <source>
        <strain evidence="2 3">B4135</strain>
    </source>
</reference>
<proteinExistence type="predicted"/>
<evidence type="ECO:0000313" key="3">
    <source>
        <dbReference type="Proteomes" id="UP000075683"/>
    </source>
</evidence>
<gene>
    <name evidence="2" type="ORF">B4135_1675</name>
</gene>
<name>A0A150MAN3_9BACI</name>
<dbReference type="AlphaFoldDB" id="A0A150MAN3"/>
<comment type="caution">
    <text evidence="2">The sequence shown here is derived from an EMBL/GenBank/DDBJ whole genome shotgun (WGS) entry which is preliminary data.</text>
</comment>
<dbReference type="EMBL" id="LQYT01000020">
    <property type="protein sequence ID" value="KYD21395.1"/>
    <property type="molecule type" value="Genomic_DNA"/>
</dbReference>
<protein>
    <submittedName>
        <fullName evidence="2">Uncharacterized protein</fullName>
    </submittedName>
</protein>
<sequence length="189" mass="22373">MAKKKNDLQIMYYADQEKEIYKKMERPAEEAVESNELDKKSVIDDATDVKKLENYTDGDEFAKFVAKILYEFYTLKLSPQEYYDFMIHYGSKEILNELPSKEDAISIYESLQNSLKQKNMHGEEYVISEVTYDRLKNEAYFYRKVISTNGVEYYITNLVKEGEYWKFIDDSPSPPFEVNGQTKDEERSE</sequence>
<organism evidence="2 3">
    <name type="scientific">Caldibacillus debilis</name>
    <dbReference type="NCBI Taxonomy" id="301148"/>
    <lineage>
        <taxon>Bacteria</taxon>
        <taxon>Bacillati</taxon>
        <taxon>Bacillota</taxon>
        <taxon>Bacilli</taxon>
        <taxon>Bacillales</taxon>
        <taxon>Bacillaceae</taxon>
        <taxon>Caldibacillus</taxon>
    </lineage>
</organism>
<evidence type="ECO:0000313" key="2">
    <source>
        <dbReference type="EMBL" id="KYD21395.1"/>
    </source>
</evidence>
<dbReference type="Proteomes" id="UP000075683">
    <property type="component" value="Unassembled WGS sequence"/>
</dbReference>
<accession>A0A150MAN3</accession>
<feature type="region of interest" description="Disordered" evidence="1">
    <location>
        <begin position="170"/>
        <end position="189"/>
    </location>
</feature>